<dbReference type="CDD" id="cd00093">
    <property type="entry name" value="HTH_XRE"/>
    <property type="match status" value="1"/>
</dbReference>
<dbReference type="RefSeq" id="WP_133812563.1">
    <property type="nucleotide sequence ID" value="NZ_CAWPIF010000049.1"/>
</dbReference>
<proteinExistence type="predicted"/>
<evidence type="ECO:0000259" key="1">
    <source>
        <dbReference type="PROSITE" id="PS50943"/>
    </source>
</evidence>
<feature type="domain" description="HTH cro/C1-type" evidence="1">
    <location>
        <begin position="27"/>
        <end position="76"/>
    </location>
</feature>
<evidence type="ECO:0000313" key="3">
    <source>
        <dbReference type="Proteomes" id="UP000697802"/>
    </source>
</evidence>
<comment type="caution">
    <text evidence="2">The sequence shown here is derived from an EMBL/GenBank/DDBJ whole genome shotgun (WGS) entry which is preliminary data.</text>
</comment>
<protein>
    <recommendedName>
        <fullName evidence="1">HTH cro/C1-type domain-containing protein</fullName>
    </recommendedName>
</protein>
<accession>A0ABX0GMV8</accession>
<dbReference type="PROSITE" id="PS50943">
    <property type="entry name" value="HTH_CROC1"/>
    <property type="match status" value="1"/>
</dbReference>
<keyword evidence="3" id="KW-1185">Reference proteome</keyword>
<dbReference type="InterPro" id="IPR010982">
    <property type="entry name" value="Lambda_DNA-bd_dom_sf"/>
</dbReference>
<dbReference type="SMART" id="SM00530">
    <property type="entry name" value="HTH_XRE"/>
    <property type="match status" value="1"/>
</dbReference>
<sequence>MNKKKPLTQEQLEDCMRLKSIFESKKKKLNLSQQTIADEMDISQGAVGHYLNGRNALNAKVASTFAKILNVSICDFSPSLAAEITELSTTCVGNNEKKELTKAARYLTPEQEELLKAFDNLPRDEAQRVLRETKAKAAHFNAIFAEMLAKRGSKAG</sequence>
<dbReference type="InterPro" id="IPR001387">
    <property type="entry name" value="Cro/C1-type_HTH"/>
</dbReference>
<organism evidence="2 3">
    <name type="scientific">Photorhabdus tasmaniensis</name>
    <dbReference type="NCBI Taxonomy" id="1004159"/>
    <lineage>
        <taxon>Bacteria</taxon>
        <taxon>Pseudomonadati</taxon>
        <taxon>Pseudomonadota</taxon>
        <taxon>Gammaproteobacteria</taxon>
        <taxon>Enterobacterales</taxon>
        <taxon>Morganellaceae</taxon>
        <taxon>Photorhabdus</taxon>
    </lineage>
</organism>
<dbReference type="Gene3D" id="1.10.260.40">
    <property type="entry name" value="lambda repressor-like DNA-binding domains"/>
    <property type="match status" value="1"/>
</dbReference>
<evidence type="ECO:0000313" key="2">
    <source>
        <dbReference type="EMBL" id="NHB89572.1"/>
    </source>
</evidence>
<reference evidence="2 3" key="1">
    <citation type="submission" date="2018-02" db="EMBL/GenBank/DDBJ databases">
        <authorList>
            <person name="Machado R.A."/>
        </authorList>
    </citation>
    <scope>NUCLEOTIDE SEQUENCE [LARGE SCALE GENOMIC DNA]</scope>
    <source>
        <strain evidence="2 3">T327</strain>
    </source>
</reference>
<gene>
    <name evidence="2" type="ORF">C5471_18480</name>
</gene>
<dbReference type="SUPFAM" id="SSF47413">
    <property type="entry name" value="lambda repressor-like DNA-binding domains"/>
    <property type="match status" value="1"/>
</dbReference>
<dbReference type="EMBL" id="PUJU01000049">
    <property type="protein sequence ID" value="NHB89572.1"/>
    <property type="molecule type" value="Genomic_DNA"/>
</dbReference>
<dbReference type="Pfam" id="PF01381">
    <property type="entry name" value="HTH_3"/>
    <property type="match status" value="1"/>
</dbReference>
<name>A0ABX0GMV8_9GAMM</name>
<dbReference type="Proteomes" id="UP000697802">
    <property type="component" value="Unassembled WGS sequence"/>
</dbReference>